<proteinExistence type="predicted"/>
<reference evidence="1" key="1">
    <citation type="submission" date="2016-02" db="EMBL/GenBank/DDBJ databases">
        <title>WGS assembly of Manihot esculenta.</title>
        <authorList>
            <person name="Bredeson J.V."/>
            <person name="Prochnik S.E."/>
            <person name="Lyons J.B."/>
            <person name="Schmutz J."/>
            <person name="Grimwood J."/>
            <person name="Vrebalov J."/>
            <person name="Bart R.S."/>
            <person name="Amuge T."/>
            <person name="Ferguson M.E."/>
            <person name="Green R."/>
            <person name="Putnam N."/>
            <person name="Stites J."/>
            <person name="Rounsley S."/>
            <person name="Rokhsar D.S."/>
        </authorList>
    </citation>
    <scope>NUCLEOTIDE SEQUENCE [LARGE SCALE GENOMIC DNA]</scope>
    <source>
        <tissue evidence="1">Leaf</tissue>
    </source>
</reference>
<organism evidence="1">
    <name type="scientific">Manihot esculenta</name>
    <name type="common">Cassava</name>
    <name type="synonym">Jatropha manihot</name>
    <dbReference type="NCBI Taxonomy" id="3983"/>
    <lineage>
        <taxon>Eukaryota</taxon>
        <taxon>Viridiplantae</taxon>
        <taxon>Streptophyta</taxon>
        <taxon>Embryophyta</taxon>
        <taxon>Tracheophyta</taxon>
        <taxon>Spermatophyta</taxon>
        <taxon>Magnoliopsida</taxon>
        <taxon>eudicotyledons</taxon>
        <taxon>Gunneridae</taxon>
        <taxon>Pentapetalae</taxon>
        <taxon>rosids</taxon>
        <taxon>fabids</taxon>
        <taxon>Malpighiales</taxon>
        <taxon>Euphorbiaceae</taxon>
        <taxon>Crotonoideae</taxon>
        <taxon>Manihoteae</taxon>
        <taxon>Manihot</taxon>
    </lineage>
</organism>
<protein>
    <submittedName>
        <fullName evidence="1">Uncharacterized protein</fullName>
    </submittedName>
</protein>
<dbReference type="EMBL" id="CM004391">
    <property type="protein sequence ID" value="OAY49226.1"/>
    <property type="molecule type" value="Genomic_DNA"/>
</dbReference>
<evidence type="ECO:0000313" key="1">
    <source>
        <dbReference type="EMBL" id="OAY49226.1"/>
    </source>
</evidence>
<dbReference type="AlphaFoldDB" id="A0A2C9VT13"/>
<gene>
    <name evidence="1" type="ORF">MANES_05G039200</name>
</gene>
<accession>A0A2C9VT13</accession>
<name>A0A2C9VT13_MANES</name>
<sequence>MRYTHCPPPLTFGGRGTPFLVYQSRLKNIKLLKLI</sequence>